<name>A0A382LES7_9ZZZZ</name>
<dbReference type="PANTHER" id="PTHR35024:SF4">
    <property type="entry name" value="POLYMER-FORMING CYTOSKELETAL PROTEIN"/>
    <property type="match status" value="1"/>
</dbReference>
<organism evidence="2">
    <name type="scientific">marine metagenome</name>
    <dbReference type="NCBI Taxonomy" id="408172"/>
    <lineage>
        <taxon>unclassified sequences</taxon>
        <taxon>metagenomes</taxon>
        <taxon>ecological metagenomes</taxon>
    </lineage>
</organism>
<evidence type="ECO:0000256" key="1">
    <source>
        <dbReference type="SAM" id="MobiDB-lite"/>
    </source>
</evidence>
<dbReference type="Pfam" id="PF04519">
    <property type="entry name" value="Bactofilin"/>
    <property type="match status" value="1"/>
</dbReference>
<dbReference type="EMBL" id="UINC01086305">
    <property type="protein sequence ID" value="SVC34643.1"/>
    <property type="molecule type" value="Genomic_DNA"/>
</dbReference>
<feature type="compositionally biased region" description="Basic and acidic residues" evidence="1">
    <location>
        <begin position="116"/>
        <end position="125"/>
    </location>
</feature>
<protein>
    <recommendedName>
        <fullName evidence="3">Polymer-forming cytoskeletal protein</fullName>
    </recommendedName>
</protein>
<evidence type="ECO:0008006" key="3">
    <source>
        <dbReference type="Google" id="ProtNLM"/>
    </source>
</evidence>
<evidence type="ECO:0000313" key="2">
    <source>
        <dbReference type="EMBL" id="SVC34643.1"/>
    </source>
</evidence>
<feature type="region of interest" description="Disordered" evidence="1">
    <location>
        <begin position="106"/>
        <end position="143"/>
    </location>
</feature>
<sequence>MNDFAGELDGHLAEGTHISGTLKFEGTVQIDGRFEGNVKSRGKLILGATAQVDAEIVAGELEIRGTFRGNVQVKERLMIRTGGIVEAKIVTGSLAIEPGATFRGNCEMPAQGTVGQREKDAETKPPAKSVEVGPGTETRENPR</sequence>
<gene>
    <name evidence="2" type="ORF">METZ01_LOCUS287497</name>
</gene>
<proteinExistence type="predicted"/>
<reference evidence="2" key="1">
    <citation type="submission" date="2018-05" db="EMBL/GenBank/DDBJ databases">
        <authorList>
            <person name="Lanie J.A."/>
            <person name="Ng W.-L."/>
            <person name="Kazmierczak K.M."/>
            <person name="Andrzejewski T.M."/>
            <person name="Davidsen T.M."/>
            <person name="Wayne K.J."/>
            <person name="Tettelin H."/>
            <person name="Glass J.I."/>
            <person name="Rusch D."/>
            <person name="Podicherti R."/>
            <person name="Tsui H.-C.T."/>
            <person name="Winkler M.E."/>
        </authorList>
    </citation>
    <scope>NUCLEOTIDE SEQUENCE</scope>
</reference>
<accession>A0A382LES7</accession>
<dbReference type="InterPro" id="IPR007607">
    <property type="entry name" value="BacA/B"/>
</dbReference>
<dbReference type="PANTHER" id="PTHR35024">
    <property type="entry name" value="HYPOTHETICAL CYTOSOLIC PROTEIN"/>
    <property type="match status" value="1"/>
</dbReference>
<dbReference type="AlphaFoldDB" id="A0A382LES7"/>